<dbReference type="Gene3D" id="2.60.40.1930">
    <property type="match status" value="1"/>
</dbReference>
<dbReference type="Proteomes" id="UP000233435">
    <property type="component" value="Unassembled WGS sequence"/>
</dbReference>
<dbReference type="AlphaFoldDB" id="A0A2N3HKR5"/>
<proteinExistence type="predicted"/>
<reference evidence="1 2" key="1">
    <citation type="submission" date="2017-12" db="EMBL/GenBank/DDBJ databases">
        <title>Confluentibacter flavum sp. nov., isolated from the saline lake.</title>
        <authorList>
            <person name="Yu L."/>
        </authorList>
    </citation>
    <scope>NUCLEOTIDE SEQUENCE [LARGE SCALE GENOMIC DNA]</scope>
    <source>
        <strain evidence="1 2">3B</strain>
    </source>
</reference>
<protein>
    <recommendedName>
        <fullName evidence="3">Macroglobulin domain-containing protein</fullName>
    </recommendedName>
</protein>
<accession>A0A2N3HKR5</accession>
<dbReference type="RefSeq" id="WP_106659291.1">
    <property type="nucleotide sequence ID" value="NZ_PJEO01000021.1"/>
</dbReference>
<sequence>MKKAISYFLVFIVLTSFAVLNRGLFTDLVDENLKNYSENDWPEKIYVQIDKPYYSLDDNIWFTGYLVNGITHAKSSKSHVVYVELINGRDSIVGKKRLFTEDISFTGDFKINEDWEQGSYLLRAYTNYMRNGDPNYFFQKELYVLGSDKTGNAPLGEKTDELSLMAEMPDLNFYPEGGHLVENIRSKVAVKIKNHIYSKIYLSCFVTDNENNIVAQFSTTEFGMGFFTFVPEANKSYFANVEVNGSEYKYPLPIALPKGYVLNVTNDEYHFLVNVKSNMPLGLKGTYFVAHQRGHMIFSRLESEDTDDYSLKLPTKDLKDGVVTLTLFDSNSNPVCERLIFVDVPKDKGTIKILKDKETLGKREKIALNISTKDTDGKNLPSQLSMSVRDMGMFPHNNRQENIKTWLLLNSDLRGDIKDPGYFFTKEANYKTNFLLDLVMMTNGWRRFTWQNLLNGQGQGNEFDIEKGITISGTTKLLKKPYTITSAATRLTFLGDILSQEPVQKSNSQGKFSFGPFVFFDSIPMMIESRLTDFQSKELNDRNVEILIDDDNYQSPEVNRNTVLKNKSVNEIQIDNFLKMSEYINQINTEYDKNAERLAEVTVVGKRKEKYEERQEEMNNRAQHGGSANTRIDVETRKLDEYGAFTGLNPIGALVEAMVPGRARFSSLNNNTSAPIYLLNNMKVHPKHIESIPLEMVSFIDVLKPPDALMYTSETIWVIAIFTREGARVFDEKRKPGIIDFKMKGFYTAREFYAPDYSKESSNVMKADFRTTLHWEPTIKTTIKEPTKEISFFTSDNTGDYIIEIEGISDSGIPLHEIMTFSVQ</sequence>
<evidence type="ECO:0000313" key="2">
    <source>
        <dbReference type="Proteomes" id="UP000233435"/>
    </source>
</evidence>
<dbReference type="EMBL" id="PJEO01000021">
    <property type="protein sequence ID" value="PKQ45537.1"/>
    <property type="molecule type" value="Genomic_DNA"/>
</dbReference>
<name>A0A2N3HKR5_9FLAO</name>
<comment type="caution">
    <text evidence="1">The sequence shown here is derived from an EMBL/GenBank/DDBJ whole genome shotgun (WGS) entry which is preliminary data.</text>
</comment>
<evidence type="ECO:0008006" key="3">
    <source>
        <dbReference type="Google" id="ProtNLM"/>
    </source>
</evidence>
<dbReference type="OrthoDB" id="679547at2"/>
<evidence type="ECO:0000313" key="1">
    <source>
        <dbReference type="EMBL" id="PKQ45537.1"/>
    </source>
</evidence>
<gene>
    <name evidence="1" type="ORF">CSW08_07485</name>
</gene>
<organism evidence="1 2">
    <name type="scientific">Confluentibacter flavum</name>
    <dbReference type="NCBI Taxonomy" id="1909700"/>
    <lineage>
        <taxon>Bacteria</taxon>
        <taxon>Pseudomonadati</taxon>
        <taxon>Bacteroidota</taxon>
        <taxon>Flavobacteriia</taxon>
        <taxon>Flavobacteriales</taxon>
        <taxon>Flavobacteriaceae</taxon>
        <taxon>Confluentibacter</taxon>
    </lineage>
</organism>
<keyword evidence="2" id="KW-1185">Reference proteome</keyword>